<gene>
    <name evidence="1" type="ORF">KSV97_04665</name>
    <name evidence="2" type="ORF">KSW06_05030</name>
</gene>
<name>A0AAW4MQR9_9FIRM</name>
<evidence type="ECO:0000313" key="1">
    <source>
        <dbReference type="EMBL" id="MBV3382536.1"/>
    </source>
</evidence>
<accession>A0AAW4MQR9</accession>
<dbReference type="RefSeq" id="WP_217747428.1">
    <property type="nucleotide sequence ID" value="NZ_JAHOEB010000023.1"/>
</dbReference>
<dbReference type="EMBL" id="JAHOEL010000023">
    <property type="protein sequence ID" value="MBV3392629.1"/>
    <property type="molecule type" value="Genomic_DNA"/>
</dbReference>
<dbReference type="GeneID" id="301323071"/>
<organism evidence="1 3">
    <name type="scientific">Catenibacterium mitsuokai</name>
    <dbReference type="NCBI Taxonomy" id="100886"/>
    <lineage>
        <taxon>Bacteria</taxon>
        <taxon>Bacillati</taxon>
        <taxon>Bacillota</taxon>
        <taxon>Erysipelotrichia</taxon>
        <taxon>Erysipelotrichales</taxon>
        <taxon>Coprobacillaceae</taxon>
        <taxon>Catenibacterium</taxon>
    </lineage>
</organism>
<comment type="caution">
    <text evidence="1">The sequence shown here is derived from an EMBL/GenBank/DDBJ whole genome shotgun (WGS) entry which is preliminary data.</text>
</comment>
<reference evidence="1 4" key="1">
    <citation type="submission" date="2021-06" db="EMBL/GenBank/DDBJ databases">
        <title>Collection of gut derived symbiotic bacterial strains cultured from healthy donors.</title>
        <authorList>
            <person name="Lin H."/>
            <person name="Littmann E."/>
            <person name="Pamer E.G."/>
        </authorList>
    </citation>
    <scope>NUCLEOTIDE SEQUENCE</scope>
    <source>
        <strain evidence="2 4">MSK.21.70</strain>
        <strain evidence="1">MSK.21.82</strain>
    </source>
</reference>
<keyword evidence="4" id="KW-1185">Reference proteome</keyword>
<dbReference type="AlphaFoldDB" id="A0AAW4MQR9"/>
<proteinExistence type="predicted"/>
<dbReference type="EMBL" id="JAHOEF010000021">
    <property type="protein sequence ID" value="MBV3382536.1"/>
    <property type="molecule type" value="Genomic_DNA"/>
</dbReference>
<sequence length="66" mass="7946">MLDMRILSDPYEEECFLILKSNLPKMKDEDALELYINLKKSYKKDRGLMRYIFDETEKIAQKIITI</sequence>
<evidence type="ECO:0000313" key="4">
    <source>
        <dbReference type="Proteomes" id="UP001197492"/>
    </source>
</evidence>
<dbReference type="Proteomes" id="UP001196408">
    <property type="component" value="Unassembled WGS sequence"/>
</dbReference>
<evidence type="ECO:0000313" key="3">
    <source>
        <dbReference type="Proteomes" id="UP001196408"/>
    </source>
</evidence>
<evidence type="ECO:0000313" key="2">
    <source>
        <dbReference type="EMBL" id="MBV3392629.1"/>
    </source>
</evidence>
<dbReference type="Proteomes" id="UP001197492">
    <property type="component" value="Unassembled WGS sequence"/>
</dbReference>
<protein>
    <submittedName>
        <fullName evidence="1">Uncharacterized protein</fullName>
    </submittedName>
</protein>